<reference evidence="1 2" key="1">
    <citation type="journal article" date="2012" name="Eukaryot. Cell">
        <title>Draft genome sequence of CBS 2479, the standard type strain of Trichosporon asahii.</title>
        <authorList>
            <person name="Yang R.Y."/>
            <person name="Li H.T."/>
            <person name="Zhu H."/>
            <person name="Zhou G.P."/>
            <person name="Wang M."/>
            <person name="Wang L."/>
        </authorList>
    </citation>
    <scope>NUCLEOTIDE SEQUENCE [LARGE SCALE GENOMIC DNA]</scope>
    <source>
        <strain evidence="2">ATCC 90039 / CBS 2479 / JCM 2466 / KCTC 7840 / NCYC 2677 / UAMH 7654</strain>
    </source>
</reference>
<evidence type="ECO:0000313" key="2">
    <source>
        <dbReference type="Proteomes" id="UP000002748"/>
    </source>
</evidence>
<dbReference type="VEuPathDB" id="FungiDB:A1Q1_07818"/>
<accession>J6F246</accession>
<name>J6F246_TRIAS</name>
<comment type="caution">
    <text evidence="1">The sequence shown here is derived from an EMBL/GenBank/DDBJ whole genome shotgun (WGS) entry which is preliminary data.</text>
</comment>
<proteinExistence type="predicted"/>
<dbReference type="Proteomes" id="UP000002748">
    <property type="component" value="Unassembled WGS sequence"/>
</dbReference>
<evidence type="ECO:0000313" key="1">
    <source>
        <dbReference type="EMBL" id="EJT51024.1"/>
    </source>
</evidence>
<dbReference type="HOGENOM" id="CLU_103060_0_0_1"/>
<sequence>MATGSSINETCPLEPAFQVVNGSTYNWTNAWDQFRRVDGRNISGRTELQQIWSVNLGKEGKWAKLPGCFILGTINRTKVEDCESYGGMAILNSRTKNVLDADVWYCGFQGGPEHNNDDDINHSIVRMYSPGGLRGILVCNFLENAAPRSSWAWAPMLLVGLTSLVALL</sequence>
<dbReference type="KEGG" id="tasa:A1Q1_07818"/>
<dbReference type="AlphaFoldDB" id="J6F246"/>
<gene>
    <name evidence="1" type="ORF">A1Q1_07818</name>
</gene>
<dbReference type="RefSeq" id="XP_014182305.1">
    <property type="nucleotide sequence ID" value="XM_014326830.1"/>
</dbReference>
<dbReference type="GeneID" id="25991330"/>
<dbReference type="EMBL" id="ALBS01000077">
    <property type="protein sequence ID" value="EJT51024.1"/>
    <property type="molecule type" value="Genomic_DNA"/>
</dbReference>
<protein>
    <submittedName>
        <fullName evidence="1">Uncharacterized protein</fullName>
    </submittedName>
</protein>
<organism evidence="1 2">
    <name type="scientific">Trichosporon asahii var. asahii (strain ATCC 90039 / CBS 2479 / JCM 2466 / KCTC 7840 / NBRC 103889/ NCYC 2677 / UAMH 7654)</name>
    <name type="common">Yeast</name>
    <dbReference type="NCBI Taxonomy" id="1186058"/>
    <lineage>
        <taxon>Eukaryota</taxon>
        <taxon>Fungi</taxon>
        <taxon>Dikarya</taxon>
        <taxon>Basidiomycota</taxon>
        <taxon>Agaricomycotina</taxon>
        <taxon>Tremellomycetes</taxon>
        <taxon>Trichosporonales</taxon>
        <taxon>Trichosporonaceae</taxon>
        <taxon>Trichosporon</taxon>
    </lineage>
</organism>